<dbReference type="GO" id="GO:0046872">
    <property type="term" value="F:metal ion binding"/>
    <property type="evidence" value="ECO:0007669"/>
    <property type="project" value="UniProtKB-KW"/>
</dbReference>
<evidence type="ECO:0000256" key="1">
    <source>
        <dbReference type="PIRSR" id="PIRSR004789-50"/>
    </source>
</evidence>
<dbReference type="STRING" id="1802164.A3H51_02475"/>
<proteinExistence type="predicted"/>
<dbReference type="SUPFAM" id="SSF56300">
    <property type="entry name" value="Metallo-dependent phosphatases"/>
    <property type="match status" value="1"/>
</dbReference>
<dbReference type="Pfam" id="PF13277">
    <property type="entry name" value="YmdB"/>
    <property type="match status" value="1"/>
</dbReference>
<protein>
    <recommendedName>
        <fullName evidence="5">Metallophosphoesterase</fullName>
    </recommendedName>
</protein>
<evidence type="ECO:0008006" key="5">
    <source>
        <dbReference type="Google" id="ProtNLM"/>
    </source>
</evidence>
<dbReference type="InterPro" id="IPR005235">
    <property type="entry name" value="YmdB-like"/>
</dbReference>
<evidence type="ECO:0000313" key="4">
    <source>
        <dbReference type="Proteomes" id="UP000178509"/>
    </source>
</evidence>
<feature type="binding site" evidence="2">
    <location>
        <position position="163"/>
    </location>
    <ligand>
        <name>Fe cation</name>
        <dbReference type="ChEBI" id="CHEBI:24875"/>
        <label>2</label>
    </ligand>
</feature>
<evidence type="ECO:0000313" key="3">
    <source>
        <dbReference type="EMBL" id="OGZ61259.1"/>
    </source>
</evidence>
<feature type="binding site" evidence="2">
    <location>
        <position position="188"/>
    </location>
    <ligand>
        <name>Fe cation</name>
        <dbReference type="ChEBI" id="CHEBI:24875"/>
        <label>2</label>
    </ligand>
</feature>
<feature type="binding site" evidence="2">
    <location>
        <position position="40"/>
    </location>
    <ligand>
        <name>Fe cation</name>
        <dbReference type="ChEBI" id="CHEBI:24875"/>
        <label>1</label>
    </ligand>
</feature>
<sequence length="273" mass="30641">MTIIFFGDVFGRPGREILQKIVPIWHKKYRADFVIANVENIAHGSGVTEATLKDLEDTGLFNAYTTGDHTWDKKEIKKIFDDDKIPLLRPLNYVKKYPGNGYRIINSGAKRLLVINLLGKVFMKEPESISNPLLATSEVLEKYTLNTEDADKEFVNGIFIDIHAEASAEKRVLSSYLDGRVSAVVGTHTHVPTRDEQILPHGTAYITDAGMVGPYNSSLGIEFKNLIQEYLTDTPQKREIGDDPRVEIGAVLIHLNKKGLADDIKHLRTIIKK</sequence>
<accession>A0A1G2HFU3</accession>
<feature type="binding site" evidence="2">
    <location>
        <position position="39"/>
    </location>
    <ligand>
        <name>Fe cation</name>
        <dbReference type="ChEBI" id="CHEBI:24875"/>
        <label>2</label>
    </ligand>
</feature>
<comment type="caution">
    <text evidence="3">The sequence shown here is derived from an EMBL/GenBank/DDBJ whole genome shotgun (WGS) entry which is preliminary data.</text>
</comment>
<dbReference type="Gene3D" id="3.60.21.10">
    <property type="match status" value="1"/>
</dbReference>
<dbReference type="InterPro" id="IPR029052">
    <property type="entry name" value="Metallo-depent_PP-like"/>
</dbReference>
<feature type="binding site" evidence="2">
    <location>
        <position position="68"/>
    </location>
    <ligand>
        <name>Fe cation</name>
        <dbReference type="ChEBI" id="CHEBI:24875"/>
        <label>2</label>
    </ligand>
</feature>
<dbReference type="PIRSF" id="PIRSF004789">
    <property type="entry name" value="DR1281"/>
    <property type="match status" value="1"/>
</dbReference>
<dbReference type="GO" id="GO:0004113">
    <property type="term" value="F:2',3'-cyclic-nucleotide 3'-phosphodiesterase activity"/>
    <property type="evidence" value="ECO:0007669"/>
    <property type="project" value="TreeGrafter"/>
</dbReference>
<dbReference type="AlphaFoldDB" id="A0A1G2HFU3"/>
<reference evidence="3 4" key="1">
    <citation type="journal article" date="2016" name="Nat. Commun.">
        <title>Thousands of microbial genomes shed light on interconnected biogeochemical processes in an aquifer system.</title>
        <authorList>
            <person name="Anantharaman K."/>
            <person name="Brown C.T."/>
            <person name="Hug L.A."/>
            <person name="Sharon I."/>
            <person name="Castelle C.J."/>
            <person name="Probst A.J."/>
            <person name="Thomas B.C."/>
            <person name="Singh A."/>
            <person name="Wilkins M.J."/>
            <person name="Karaoz U."/>
            <person name="Brodie E.L."/>
            <person name="Williams K.H."/>
            <person name="Hubbard S.S."/>
            <person name="Banfield J.F."/>
        </authorList>
    </citation>
    <scope>NUCLEOTIDE SEQUENCE [LARGE SCALE GENOMIC DNA]</scope>
</reference>
<dbReference type="PANTHER" id="PTHR36303">
    <property type="entry name" value="2',3'-CYCLIC-NUCLEOTIDE 2'-PHOSPHODIESTERASE"/>
    <property type="match status" value="1"/>
</dbReference>
<organism evidence="3 4">
    <name type="scientific">Candidatus Spechtbacteria bacterium RIFCSPLOWO2_02_FULL_38_8</name>
    <dbReference type="NCBI Taxonomy" id="1802164"/>
    <lineage>
        <taxon>Bacteria</taxon>
        <taxon>Candidatus Spechtiibacteriota</taxon>
    </lineage>
</organism>
<evidence type="ECO:0000256" key="2">
    <source>
        <dbReference type="PIRSR" id="PIRSR004789-51"/>
    </source>
</evidence>
<feature type="binding site" evidence="2">
    <location>
        <position position="190"/>
    </location>
    <ligand>
        <name>Fe cation</name>
        <dbReference type="ChEBI" id="CHEBI:24875"/>
        <label>1</label>
    </ligand>
</feature>
<keyword evidence="2" id="KW-0479">Metal-binding</keyword>
<feature type="binding site" evidence="2">
    <location>
        <position position="8"/>
    </location>
    <ligand>
        <name>Fe cation</name>
        <dbReference type="ChEBI" id="CHEBI:24875"/>
        <label>1</label>
    </ligand>
</feature>
<dbReference type="PANTHER" id="PTHR36303:SF1">
    <property type="entry name" value="2',3'-CYCLIC-NUCLEOTIDE 2'-PHOSPHODIESTERASE"/>
    <property type="match status" value="1"/>
</dbReference>
<dbReference type="EMBL" id="MHOJ01000048">
    <property type="protein sequence ID" value="OGZ61259.1"/>
    <property type="molecule type" value="Genomic_DNA"/>
</dbReference>
<name>A0A1G2HFU3_9BACT</name>
<feature type="binding site" evidence="2">
    <location>
        <position position="39"/>
    </location>
    <ligand>
        <name>Fe cation</name>
        <dbReference type="ChEBI" id="CHEBI:24875"/>
        <label>1</label>
    </ligand>
</feature>
<gene>
    <name evidence="3" type="ORF">A3H51_02475</name>
</gene>
<feature type="active site" description="Proton donor" evidence="1">
    <location>
        <position position="69"/>
    </location>
</feature>
<dbReference type="Proteomes" id="UP000178509">
    <property type="component" value="Unassembled WGS sequence"/>
</dbReference>